<evidence type="ECO:0000256" key="1">
    <source>
        <dbReference type="SAM" id="MobiDB-lite"/>
    </source>
</evidence>
<dbReference type="PaxDb" id="67767-A0A0J7K948"/>
<dbReference type="Pfam" id="PF05380">
    <property type="entry name" value="Peptidase_A17"/>
    <property type="match status" value="1"/>
</dbReference>
<evidence type="ECO:0000313" key="3">
    <source>
        <dbReference type="Proteomes" id="UP000036403"/>
    </source>
</evidence>
<dbReference type="InterPro" id="IPR008042">
    <property type="entry name" value="Retrotrans_Pao"/>
</dbReference>
<dbReference type="PANTHER" id="PTHR47331">
    <property type="entry name" value="PHD-TYPE DOMAIN-CONTAINING PROTEIN"/>
    <property type="match status" value="1"/>
</dbReference>
<dbReference type="AlphaFoldDB" id="A0A0J7K948"/>
<keyword evidence="3" id="KW-1185">Reference proteome</keyword>
<name>A0A0J7K948_LASNI</name>
<organism evidence="2 3">
    <name type="scientific">Lasius niger</name>
    <name type="common">Black garden ant</name>
    <dbReference type="NCBI Taxonomy" id="67767"/>
    <lineage>
        <taxon>Eukaryota</taxon>
        <taxon>Metazoa</taxon>
        <taxon>Ecdysozoa</taxon>
        <taxon>Arthropoda</taxon>
        <taxon>Hexapoda</taxon>
        <taxon>Insecta</taxon>
        <taxon>Pterygota</taxon>
        <taxon>Neoptera</taxon>
        <taxon>Endopterygota</taxon>
        <taxon>Hymenoptera</taxon>
        <taxon>Apocrita</taxon>
        <taxon>Aculeata</taxon>
        <taxon>Formicoidea</taxon>
        <taxon>Formicidae</taxon>
        <taxon>Formicinae</taxon>
        <taxon>Lasius</taxon>
        <taxon>Lasius</taxon>
    </lineage>
</organism>
<proteinExistence type="predicted"/>
<dbReference type="Proteomes" id="UP000036403">
    <property type="component" value="Unassembled WGS sequence"/>
</dbReference>
<dbReference type="STRING" id="67767.A0A0J7K948"/>
<reference evidence="2 3" key="1">
    <citation type="submission" date="2015-04" db="EMBL/GenBank/DDBJ databases">
        <title>Lasius niger genome sequencing.</title>
        <authorList>
            <person name="Konorov E.A."/>
            <person name="Nikitin M.A."/>
            <person name="Kirill M.V."/>
            <person name="Chang P."/>
        </authorList>
    </citation>
    <scope>NUCLEOTIDE SEQUENCE [LARGE SCALE GENOMIC DNA]</scope>
    <source>
        <tissue evidence="2">Whole</tissue>
    </source>
</reference>
<feature type="region of interest" description="Disordered" evidence="1">
    <location>
        <begin position="605"/>
        <end position="624"/>
    </location>
</feature>
<sequence length="624" mass="69884">MTLGCPDGRSASEEAADFSLLGRLLIRWTSSSALTSTAPSSACLKKGNRHEPIAQQTTLGWILSGAAGDTTTGHLINTHQCQIEEDITSLVRRFWEQEEVLRPPQLYSKSEQECEEHFCRHHSRAADGRYIVRLPTIEPLPDLSGTRRAAHRALQHVNRKLDKEGDFRSLYVDFMRQYRDFNHMKLALLSSSDSPKRACYLPHHGVLREGSTTTKLRVVFNGSSSLPNGDSLNRSLMTGPNLLPALADIPLRYWPPYLPRTAFSKSPDGNYNITGETHATLNLRWQPCDDRFSFTTKQISLSTITKRSVLSLTAKLFDPLGWLSPTTVLAKILIQSTWLLGVDWDDPLPDEAKKWLRFQSELPHLESLYVPRWLGGGVAGCSIEVHGFADASVRAYAVVVYLKTERNGENEVKLVAAKTKVAPLKQISLPRLELSAATLLVRLVAQTLPLIGVGKAPLHLWSDSTVTLGWIRGHPSSWSTFVANRVSKIQTSLPDALWHRIPGRDNPADCASRGLFPGELVGHPLWWQGPSWLLTENGPWTIFGENINYLELPERRTRSHTAASVVRRADEPELLLRYSSLQRLLRITSWCLRWLRVHGRTPSLTTTTGWTRPNSTTPESTGCI</sequence>
<protein>
    <submittedName>
        <fullName evidence="2">Integrase core domain protein</fullName>
    </submittedName>
</protein>
<comment type="caution">
    <text evidence="2">The sequence shown here is derived from an EMBL/GenBank/DDBJ whole genome shotgun (WGS) entry which is preliminary data.</text>
</comment>
<dbReference type="EMBL" id="LBMM01011419">
    <property type="protein sequence ID" value="KMQ86857.1"/>
    <property type="molecule type" value="Genomic_DNA"/>
</dbReference>
<gene>
    <name evidence="2" type="ORF">RF55_14050</name>
</gene>
<dbReference type="OrthoDB" id="7700894at2759"/>
<accession>A0A0J7K948</accession>
<evidence type="ECO:0000313" key="2">
    <source>
        <dbReference type="EMBL" id="KMQ86857.1"/>
    </source>
</evidence>